<evidence type="ECO:0000256" key="1">
    <source>
        <dbReference type="ARBA" id="ARBA00004974"/>
    </source>
</evidence>
<dbReference type="InterPro" id="IPR054480">
    <property type="entry name" value="AHAS_small-like_ACT"/>
</dbReference>
<dbReference type="GO" id="GO:0009097">
    <property type="term" value="P:isoleucine biosynthetic process"/>
    <property type="evidence" value="ECO:0007669"/>
    <property type="project" value="UniProtKB-UniRule"/>
</dbReference>
<name>A0A7T4EEJ3_9CORY</name>
<dbReference type="InterPro" id="IPR045865">
    <property type="entry name" value="ACT-like_dom_sf"/>
</dbReference>
<dbReference type="PROSITE" id="PS51671">
    <property type="entry name" value="ACT"/>
    <property type="match status" value="1"/>
</dbReference>
<dbReference type="GO" id="GO:0009099">
    <property type="term" value="P:L-valine biosynthetic process"/>
    <property type="evidence" value="ECO:0007669"/>
    <property type="project" value="UniProtKB-UniRule"/>
</dbReference>
<dbReference type="InterPro" id="IPR039557">
    <property type="entry name" value="AHAS_ACT"/>
</dbReference>
<organism evidence="10 12">
    <name type="scientific">Corynebacterium glucuronolyticum</name>
    <dbReference type="NCBI Taxonomy" id="39791"/>
    <lineage>
        <taxon>Bacteria</taxon>
        <taxon>Bacillati</taxon>
        <taxon>Actinomycetota</taxon>
        <taxon>Actinomycetes</taxon>
        <taxon>Mycobacteriales</taxon>
        <taxon>Corynebacteriaceae</taxon>
        <taxon>Corynebacterium</taxon>
    </lineage>
</organism>
<dbReference type="PANTHER" id="PTHR30239:SF0">
    <property type="entry name" value="ACETOLACTATE SYNTHASE SMALL SUBUNIT 1, CHLOROPLASTIC"/>
    <property type="match status" value="1"/>
</dbReference>
<gene>
    <name evidence="10" type="primary">ilvN</name>
    <name evidence="10" type="ORF">I6I10_10605</name>
    <name evidence="11" type="ORF">I6J21_05535</name>
</gene>
<reference evidence="10 12" key="1">
    <citation type="submission" date="2020-12" db="EMBL/GenBank/DDBJ databases">
        <title>FDA dAtabase for Regulatory Grade micrObial Sequences (FDA-ARGOS): Supporting development and validation of Infectious Disease Dx tests.</title>
        <authorList>
            <person name="Sproer C."/>
            <person name="Gronow S."/>
            <person name="Severitt S."/>
            <person name="Schroder I."/>
            <person name="Tallon L."/>
            <person name="Sadzewicz L."/>
            <person name="Zhao X."/>
            <person name="Boylan J."/>
            <person name="Ott S."/>
            <person name="Bowen H."/>
            <person name="Vavikolanu K."/>
            <person name="Mehta A."/>
            <person name="Aluvathingal J."/>
            <person name="Nadendla S."/>
            <person name="Lowell S."/>
            <person name="Myers T."/>
            <person name="Yan Y."/>
            <person name="Sichtig H."/>
        </authorList>
    </citation>
    <scope>NUCLEOTIDE SEQUENCE [LARGE SCALE GENOMIC DNA]</scope>
    <source>
        <strain evidence="10 12">FDAARGOS_1053</strain>
        <strain evidence="11">FDAARGOS_1191</strain>
    </source>
</reference>
<keyword evidence="5 8" id="KW-0028">Amino-acid biosynthesis</keyword>
<evidence type="ECO:0000313" key="12">
    <source>
        <dbReference type="Proteomes" id="UP000596145"/>
    </source>
</evidence>
<dbReference type="NCBIfam" id="NF008864">
    <property type="entry name" value="PRK11895.1"/>
    <property type="match status" value="1"/>
</dbReference>
<dbReference type="Proteomes" id="UP000617681">
    <property type="component" value="Chromosome"/>
</dbReference>
<dbReference type="RefSeq" id="WP_005396121.1">
    <property type="nucleotide sequence ID" value="NZ_CP066007.1"/>
</dbReference>
<evidence type="ECO:0000313" key="11">
    <source>
        <dbReference type="EMBL" id="QRP71583.1"/>
    </source>
</evidence>
<dbReference type="Pfam" id="PF22629">
    <property type="entry name" value="ACT_AHAS_ss"/>
    <property type="match status" value="1"/>
</dbReference>
<dbReference type="AlphaFoldDB" id="A0A7T4EEJ3"/>
<evidence type="ECO:0000256" key="6">
    <source>
        <dbReference type="ARBA" id="ARBA00023304"/>
    </source>
</evidence>
<evidence type="ECO:0000256" key="3">
    <source>
        <dbReference type="ARBA" id="ARBA00006341"/>
    </source>
</evidence>
<dbReference type="EC" id="2.2.1.6" evidence="8"/>
<feature type="domain" description="ACT" evidence="9">
    <location>
        <begin position="10"/>
        <end position="84"/>
    </location>
</feature>
<dbReference type="NCBIfam" id="TIGR00119">
    <property type="entry name" value="acolac_sm"/>
    <property type="match status" value="1"/>
</dbReference>
<dbReference type="PANTHER" id="PTHR30239">
    <property type="entry name" value="ACETOLACTATE SYNTHASE SMALL SUBUNIT"/>
    <property type="match status" value="1"/>
</dbReference>
<dbReference type="GeneID" id="92759860"/>
<dbReference type="EMBL" id="CP066007">
    <property type="protein sequence ID" value="QQB45906.1"/>
    <property type="molecule type" value="Genomic_DNA"/>
</dbReference>
<evidence type="ECO:0000256" key="2">
    <source>
        <dbReference type="ARBA" id="ARBA00005025"/>
    </source>
</evidence>
<evidence type="ECO:0000259" key="9">
    <source>
        <dbReference type="PROSITE" id="PS51671"/>
    </source>
</evidence>
<keyword evidence="8 10" id="KW-0808">Transferase</keyword>
<dbReference type="GO" id="GO:1990610">
    <property type="term" value="F:acetolactate synthase regulator activity"/>
    <property type="evidence" value="ECO:0007669"/>
    <property type="project" value="UniProtKB-UniRule"/>
</dbReference>
<dbReference type="Gene3D" id="3.30.70.260">
    <property type="match status" value="1"/>
</dbReference>
<dbReference type="SUPFAM" id="SSF55021">
    <property type="entry name" value="ACT-like"/>
    <property type="match status" value="2"/>
</dbReference>
<keyword evidence="6 8" id="KW-0100">Branched-chain amino acid biosynthesis</keyword>
<dbReference type="GO" id="GO:0005829">
    <property type="term" value="C:cytosol"/>
    <property type="evidence" value="ECO:0007669"/>
    <property type="project" value="TreeGrafter"/>
</dbReference>
<dbReference type="Gene3D" id="3.30.70.1150">
    <property type="entry name" value="ACT-like. Chain A, domain 2"/>
    <property type="match status" value="1"/>
</dbReference>
<evidence type="ECO:0000313" key="10">
    <source>
        <dbReference type="EMBL" id="QQB45906.1"/>
    </source>
</evidence>
<dbReference type="InterPro" id="IPR019455">
    <property type="entry name" value="Acetolactate_synth_ssu_C"/>
</dbReference>
<sequence>MANREKSMHTLSVLVEDVDGIMSRVSGMFTRRGYNMHSINSAKTEVPGFNRITVVVWADEVHIEQITKQLNKLINVIKVVRFEDEAAIARGFLMVKVAADTSNRPQVVDAAKLFRARVIDVARESVIIEATGGEAKLKALLEVLEPFGILELIQCGQIALGRGPRTMMPPALRQQN</sequence>
<evidence type="ECO:0000256" key="4">
    <source>
        <dbReference type="ARBA" id="ARBA00011744"/>
    </source>
</evidence>
<dbReference type="EMBL" id="CP069534">
    <property type="protein sequence ID" value="QRP71583.1"/>
    <property type="molecule type" value="Genomic_DNA"/>
</dbReference>
<dbReference type="UniPathway" id="UPA00049">
    <property type="reaction ID" value="UER00059"/>
</dbReference>
<dbReference type="InterPro" id="IPR004789">
    <property type="entry name" value="Acetalactate_synth_ssu"/>
</dbReference>
<dbReference type="CDD" id="cd04878">
    <property type="entry name" value="ACT_AHAS"/>
    <property type="match status" value="1"/>
</dbReference>
<dbReference type="GO" id="GO:0003984">
    <property type="term" value="F:acetolactate synthase activity"/>
    <property type="evidence" value="ECO:0007669"/>
    <property type="project" value="UniProtKB-UniRule"/>
</dbReference>
<proteinExistence type="inferred from homology"/>
<comment type="similarity">
    <text evidence="3 8">Belongs to the acetolactate synthase small subunit family.</text>
</comment>
<comment type="subunit">
    <text evidence="4 8">Dimer of large and small chains.</text>
</comment>
<comment type="catalytic activity">
    <reaction evidence="7 8">
        <text>2 pyruvate + H(+) = (2S)-2-acetolactate + CO2</text>
        <dbReference type="Rhea" id="RHEA:25249"/>
        <dbReference type="ChEBI" id="CHEBI:15361"/>
        <dbReference type="ChEBI" id="CHEBI:15378"/>
        <dbReference type="ChEBI" id="CHEBI:16526"/>
        <dbReference type="ChEBI" id="CHEBI:58476"/>
        <dbReference type="EC" id="2.2.1.6"/>
    </reaction>
</comment>
<dbReference type="Pfam" id="PF10369">
    <property type="entry name" value="ALS_ss_C"/>
    <property type="match status" value="1"/>
</dbReference>
<dbReference type="Proteomes" id="UP000596145">
    <property type="component" value="Chromosome"/>
</dbReference>
<evidence type="ECO:0000256" key="8">
    <source>
        <dbReference type="RuleBase" id="RU368092"/>
    </source>
</evidence>
<dbReference type="UniPathway" id="UPA00047">
    <property type="reaction ID" value="UER00055"/>
</dbReference>
<comment type="function">
    <text evidence="8">Catalyzes the conversion of 2 pyruvate molecules into acetolactate in the first common step of the biosynthetic pathway of the branched-amino acids such as leucine, isoleucine, and valine.</text>
</comment>
<evidence type="ECO:0000256" key="7">
    <source>
        <dbReference type="ARBA" id="ARBA00048670"/>
    </source>
</evidence>
<protein>
    <recommendedName>
        <fullName evidence="8">Acetolactate synthase small subunit</fullName>
        <shortName evidence="8">AHAS</shortName>
        <shortName evidence="8">ALS</shortName>
        <ecNumber evidence="8">2.2.1.6</ecNumber>
    </recommendedName>
    <alternativeName>
        <fullName evidence="8">Acetohydroxy-acid synthase small subunit</fullName>
    </alternativeName>
</protein>
<comment type="pathway">
    <text evidence="2 8">Amino-acid biosynthesis; L-valine biosynthesis; L-valine from pyruvate: step 1/4.</text>
</comment>
<evidence type="ECO:0000256" key="5">
    <source>
        <dbReference type="ARBA" id="ARBA00022605"/>
    </source>
</evidence>
<dbReference type="OrthoDB" id="9787365at2"/>
<comment type="pathway">
    <text evidence="1 8">Amino-acid biosynthesis; L-isoleucine biosynthesis; L-isoleucine from 2-oxobutanoate: step 1/4.</text>
</comment>
<dbReference type="InterPro" id="IPR027271">
    <property type="entry name" value="Acetolactate_synth/TF_NikR_C"/>
</dbReference>
<accession>A0A7T4EEJ3</accession>
<dbReference type="InterPro" id="IPR002912">
    <property type="entry name" value="ACT_dom"/>
</dbReference>